<dbReference type="EMBL" id="CAUYUJ010015260">
    <property type="protein sequence ID" value="CAK0851652.1"/>
    <property type="molecule type" value="Genomic_DNA"/>
</dbReference>
<name>A0ABN9TZ51_9DINO</name>
<accession>A0ABN9TZ51</accession>
<proteinExistence type="predicted"/>
<dbReference type="Proteomes" id="UP001189429">
    <property type="component" value="Unassembled WGS sequence"/>
</dbReference>
<organism evidence="1 2">
    <name type="scientific">Prorocentrum cordatum</name>
    <dbReference type="NCBI Taxonomy" id="2364126"/>
    <lineage>
        <taxon>Eukaryota</taxon>
        <taxon>Sar</taxon>
        <taxon>Alveolata</taxon>
        <taxon>Dinophyceae</taxon>
        <taxon>Prorocentrales</taxon>
        <taxon>Prorocentraceae</taxon>
        <taxon>Prorocentrum</taxon>
    </lineage>
</organism>
<gene>
    <name evidence="1" type="ORF">PCOR1329_LOCUS43760</name>
</gene>
<sequence length="363" mass="40542">MSTDPVVLGSLSEVCGAPLQLFELVAVVGDDGDGDGAGSMAYLCLGRQHISGHSPNYGWSASSSSRSRYTDCAMARSCRTSRGRQDRAVVDEASRSLFLVVIRPGQDTTWRGGDRLLVRSQQRELLLERLALCWQTQQMHERFQVRRLPQARASITSGLRGTGDGFACRVLPQVEPFRGYVQESRRGYSFFVRAGFKSRGRCGRFICEPGWSVRYAAEDIELPGGVEIGIYTEEPRRHAGLVSGGHEDLRTVAIEYRTLLTKELQQLHVRVNRPFLKRMNRTGDIAAWDGWEFLVRSKRHLLACVVLRRKFIPPLCDTMQDVVVTLRCPVDALDVAAVTQSMCDVVREECCFVADSIAPVAEK</sequence>
<protein>
    <submittedName>
        <fullName evidence="1">Uncharacterized protein</fullName>
    </submittedName>
</protein>
<evidence type="ECO:0000313" key="2">
    <source>
        <dbReference type="Proteomes" id="UP001189429"/>
    </source>
</evidence>
<comment type="caution">
    <text evidence="1">The sequence shown here is derived from an EMBL/GenBank/DDBJ whole genome shotgun (WGS) entry which is preliminary data.</text>
</comment>
<evidence type="ECO:0000313" key="1">
    <source>
        <dbReference type="EMBL" id="CAK0851652.1"/>
    </source>
</evidence>
<reference evidence="1" key="1">
    <citation type="submission" date="2023-10" db="EMBL/GenBank/DDBJ databases">
        <authorList>
            <person name="Chen Y."/>
            <person name="Shah S."/>
            <person name="Dougan E. K."/>
            <person name="Thang M."/>
            <person name="Chan C."/>
        </authorList>
    </citation>
    <scope>NUCLEOTIDE SEQUENCE [LARGE SCALE GENOMIC DNA]</scope>
</reference>
<keyword evidence="2" id="KW-1185">Reference proteome</keyword>